<evidence type="ECO:0000259" key="11">
    <source>
        <dbReference type="Pfam" id="PF08264"/>
    </source>
</evidence>
<evidence type="ECO:0000256" key="6">
    <source>
        <dbReference type="ARBA" id="ARBA00023146"/>
    </source>
</evidence>
<evidence type="ECO:0000313" key="12">
    <source>
        <dbReference type="EMBL" id="HIV01006.1"/>
    </source>
</evidence>
<protein>
    <recommendedName>
        <fullName evidence="1 9">Isoleucine--tRNA ligase</fullName>
        <ecNumber evidence="1 9">6.1.1.5</ecNumber>
    </recommendedName>
</protein>
<evidence type="ECO:0000256" key="8">
    <source>
        <dbReference type="ARBA" id="ARBA00048359"/>
    </source>
</evidence>
<dbReference type="InterPro" id="IPR013155">
    <property type="entry name" value="M/V/L/I-tRNA-synth_anticd-bd"/>
</dbReference>
<evidence type="ECO:0000256" key="5">
    <source>
        <dbReference type="ARBA" id="ARBA00022917"/>
    </source>
</evidence>
<comment type="function">
    <text evidence="7">Catalyzes the attachment of isoleucine to tRNA(Ile). As IleRS can inadvertently accommodate and process structurally similar amino acids such as valine, to avoid such errors it has two additional distinct tRNA(Ile)-dependent editing activities. One activity is designated as 'pretransfer' editing and involves the hydrolysis of activated Val-AMP. The other activity is designated 'posttransfer' editing and involves deacylation of mischarged Val-tRNA(Ile).</text>
</comment>
<evidence type="ECO:0000313" key="13">
    <source>
        <dbReference type="Proteomes" id="UP000886861"/>
    </source>
</evidence>
<reference evidence="12" key="1">
    <citation type="submission" date="2020-10" db="EMBL/GenBank/DDBJ databases">
        <authorList>
            <person name="Gilroy R."/>
        </authorList>
    </citation>
    <scope>NUCLEOTIDE SEQUENCE</scope>
    <source>
        <strain evidence="12">CHK186-9395</strain>
    </source>
</reference>
<gene>
    <name evidence="12" type="ORF">IAA62_00370</name>
</gene>
<reference evidence="12" key="2">
    <citation type="journal article" date="2021" name="PeerJ">
        <title>Extensive microbial diversity within the chicken gut microbiome revealed by metagenomics and culture.</title>
        <authorList>
            <person name="Gilroy R."/>
            <person name="Ravi A."/>
            <person name="Getino M."/>
            <person name="Pursley I."/>
            <person name="Horton D.L."/>
            <person name="Alikhan N.F."/>
            <person name="Baker D."/>
            <person name="Gharbi K."/>
            <person name="Hall N."/>
            <person name="Watson M."/>
            <person name="Adriaenssens E.M."/>
            <person name="Foster-Nyarko E."/>
            <person name="Jarju S."/>
            <person name="Secka A."/>
            <person name="Antonio M."/>
            <person name="Oren A."/>
            <person name="Chaudhuri R.R."/>
            <person name="La Ragione R."/>
            <person name="Hildebrand F."/>
            <person name="Pallen M.J."/>
        </authorList>
    </citation>
    <scope>NUCLEOTIDE SEQUENCE</scope>
    <source>
        <strain evidence="12">CHK186-9395</strain>
    </source>
</reference>
<feature type="domain" description="Aminoacyl-tRNA synthetase class Ia" evidence="10">
    <location>
        <begin position="17"/>
        <end position="629"/>
    </location>
</feature>
<keyword evidence="3" id="KW-0547">Nucleotide-binding</keyword>
<organism evidence="12 13">
    <name type="scientific">Candidatus Caccopulliclostridium gallistercoris</name>
    <dbReference type="NCBI Taxonomy" id="2840719"/>
    <lineage>
        <taxon>Bacteria</taxon>
        <taxon>Bacillati</taxon>
        <taxon>Bacillota</taxon>
        <taxon>Clostridia</taxon>
        <taxon>Candidatus Caccopulliclostridium</taxon>
    </lineage>
</organism>
<evidence type="ECO:0000256" key="1">
    <source>
        <dbReference type="ARBA" id="ARBA00013165"/>
    </source>
</evidence>
<keyword evidence="6" id="KW-0030">Aminoacyl-tRNA synthetase</keyword>
<dbReference type="InterPro" id="IPR023586">
    <property type="entry name" value="Ile-tRNA-ligase_type2"/>
</dbReference>
<dbReference type="EMBL" id="DVOJ01000003">
    <property type="protein sequence ID" value="HIV01006.1"/>
    <property type="molecule type" value="Genomic_DNA"/>
</dbReference>
<comment type="catalytic activity">
    <reaction evidence="8">
        <text>tRNA(Ile) + L-isoleucine + ATP = L-isoleucyl-tRNA(Ile) + AMP + diphosphate</text>
        <dbReference type="Rhea" id="RHEA:11060"/>
        <dbReference type="Rhea" id="RHEA-COMP:9666"/>
        <dbReference type="Rhea" id="RHEA-COMP:9695"/>
        <dbReference type="ChEBI" id="CHEBI:30616"/>
        <dbReference type="ChEBI" id="CHEBI:33019"/>
        <dbReference type="ChEBI" id="CHEBI:58045"/>
        <dbReference type="ChEBI" id="CHEBI:78442"/>
        <dbReference type="ChEBI" id="CHEBI:78528"/>
        <dbReference type="ChEBI" id="CHEBI:456215"/>
        <dbReference type="EC" id="6.1.1.5"/>
    </reaction>
</comment>
<dbReference type="GO" id="GO:0000049">
    <property type="term" value="F:tRNA binding"/>
    <property type="evidence" value="ECO:0007669"/>
    <property type="project" value="InterPro"/>
</dbReference>
<evidence type="ECO:0000256" key="2">
    <source>
        <dbReference type="ARBA" id="ARBA00022598"/>
    </source>
</evidence>
<proteinExistence type="predicted"/>
<dbReference type="NCBIfam" id="TIGR00392">
    <property type="entry name" value="ileS"/>
    <property type="match status" value="1"/>
</dbReference>
<dbReference type="GO" id="GO:0006428">
    <property type="term" value="P:isoleucyl-tRNA aminoacylation"/>
    <property type="evidence" value="ECO:0007669"/>
    <property type="project" value="UniProtKB-UniRule"/>
</dbReference>
<dbReference type="Gene3D" id="3.40.50.620">
    <property type="entry name" value="HUPs"/>
    <property type="match status" value="2"/>
</dbReference>
<dbReference type="InterPro" id="IPR009008">
    <property type="entry name" value="Val/Leu/Ile-tRNA-synth_edit"/>
</dbReference>
<dbReference type="SUPFAM" id="SSF50677">
    <property type="entry name" value="ValRS/IleRS/LeuRS editing domain"/>
    <property type="match status" value="1"/>
</dbReference>
<dbReference type="AlphaFoldDB" id="A0A9D1NEC4"/>
<evidence type="ECO:0000256" key="3">
    <source>
        <dbReference type="ARBA" id="ARBA00022741"/>
    </source>
</evidence>
<dbReference type="Pfam" id="PF00133">
    <property type="entry name" value="tRNA-synt_1"/>
    <property type="match status" value="1"/>
</dbReference>
<sequence length="1040" mass="120469">MRKEDAMPDFIKNEEEMLKFWQDNNCFDKLVKKNENSGKHFRFLDGPITANNGMGVHHAWNRSLKDIMLKYKAMNGYSAHYQNGFDAQGLWVEVETEKELGLKDKRDIEKLGLDKFTTACMDRVKKYSGIITEQSKRLGQWMDWEHSYFTNSDENITSIWYFLKECFNRGWLVQKYRPMPWCSHCGTSLSEHELADSYKDMEHLAVFFKLPIKNTNNDILVWTTTPWTLSANVAVAVNPELEYSVCKVKSQDRNIIVCSSAKKVLKDDLIEVVKTIKGSELVGLEYETCFPELKEQNFTHKIVAWEDVDAEEGSGAVHIAPGCGAEDFELGQKLGLPNVIPVDESGIFFDDFGFLAGKNTTEVADLVFDELKKRGKLYYTHKHMHRYPICWRCKNPLIFRLTKEWYIKADEIRPKLLEAVETVRWQPEFIKKRMTDWLENMGDWCISRKRFYGLPLPFYICSKCGKITVVGSLDELKKLSSEEEVNKLPHLHRPYIDDIEITCPHCGEKVKRVTEVGDCWLDAGITPFSTKKYFTDRKFWEQNFPAECVIEMKEQIRLWFYSLLFMSVTLTGRAPYEKVIGFASLVAEDGSKFSKSGKNNISFFDACNKIGADVIRYMFASNNMLNDTRFGYGITDDIRRKLLGLWNAYIFFNTYAVLDNPKLDGFTPNITNVTDKWLVEVTNKFIANSKKYYDDQQFFLVVRDFEKYVDDLTNWYIRVNRRRFWKSDDEEDKRTAYWCLYTAIKKTCQVMAPIIPFMTEHIWQNMCRSLEPNSSESIILSDFPSVMLEMKDENLEEKTDIARNIIALAQRLRNENQLKIKQPLKEMFVCASVNVKPSVELFGEIIKEELNIKTLVFEENVERFNERFLTVNFKTAGAVLKGDVQKLKNALLEVSDADMAKLVREYDEGKVSVGEFKNLDSSLFLVSSKPKQEFVIMSDGGITVVLDITIDHELLVEGLYRELTRAAQVLRKEAGFKVEDRIIVSFKTSSQDLTEVLKLYRDKIMAEVLIKEVVDDVADCAIDKTLSVSGEEIQIKMKKA</sequence>
<feature type="domain" description="Methionyl/Valyl/Leucyl/Isoleucyl-tRNA synthetase anticodon-binding" evidence="11">
    <location>
        <begin position="675"/>
        <end position="826"/>
    </location>
</feature>
<dbReference type="Pfam" id="PF08264">
    <property type="entry name" value="Anticodon_1"/>
    <property type="match status" value="1"/>
</dbReference>
<evidence type="ECO:0000256" key="7">
    <source>
        <dbReference type="ARBA" id="ARBA00025217"/>
    </source>
</evidence>
<dbReference type="GO" id="GO:0002161">
    <property type="term" value="F:aminoacyl-tRNA deacylase activity"/>
    <property type="evidence" value="ECO:0007669"/>
    <property type="project" value="InterPro"/>
</dbReference>
<dbReference type="Proteomes" id="UP000886861">
    <property type="component" value="Unassembled WGS sequence"/>
</dbReference>
<keyword evidence="4" id="KW-0067">ATP-binding</keyword>
<dbReference type="PRINTS" id="PR00984">
    <property type="entry name" value="TRNASYNTHILE"/>
</dbReference>
<dbReference type="InterPro" id="IPR014729">
    <property type="entry name" value="Rossmann-like_a/b/a_fold"/>
</dbReference>
<accession>A0A9D1NEC4</accession>
<dbReference type="GO" id="GO:0004822">
    <property type="term" value="F:isoleucine-tRNA ligase activity"/>
    <property type="evidence" value="ECO:0007669"/>
    <property type="project" value="UniProtKB-UniRule"/>
</dbReference>
<evidence type="ECO:0000256" key="9">
    <source>
        <dbReference type="NCBIfam" id="TIGR00392"/>
    </source>
</evidence>
<dbReference type="Pfam" id="PF19302">
    <property type="entry name" value="DUF5915"/>
    <property type="match status" value="1"/>
</dbReference>
<dbReference type="PANTHER" id="PTHR42780:SF1">
    <property type="entry name" value="ISOLEUCINE--TRNA LIGASE, CYTOPLASMIC"/>
    <property type="match status" value="1"/>
</dbReference>
<dbReference type="SUPFAM" id="SSF47323">
    <property type="entry name" value="Anticodon-binding domain of a subclass of class I aminoacyl-tRNA synthetases"/>
    <property type="match status" value="1"/>
</dbReference>
<dbReference type="InterPro" id="IPR002300">
    <property type="entry name" value="aa-tRNA-synth_Ia"/>
</dbReference>
<dbReference type="InterPro" id="IPR002301">
    <property type="entry name" value="Ile-tRNA-ligase"/>
</dbReference>
<name>A0A9D1NEC4_9FIRM</name>
<evidence type="ECO:0000259" key="10">
    <source>
        <dbReference type="Pfam" id="PF00133"/>
    </source>
</evidence>
<dbReference type="InterPro" id="IPR009080">
    <property type="entry name" value="tRNAsynth_Ia_anticodon-bd"/>
</dbReference>
<dbReference type="SUPFAM" id="SSF52374">
    <property type="entry name" value="Nucleotidylyl transferase"/>
    <property type="match status" value="1"/>
</dbReference>
<evidence type="ECO:0000256" key="4">
    <source>
        <dbReference type="ARBA" id="ARBA00022840"/>
    </source>
</evidence>
<dbReference type="EC" id="6.1.1.5" evidence="1 9"/>
<dbReference type="CDD" id="cd07961">
    <property type="entry name" value="Anticodon_Ia_Ile_ABEc"/>
    <property type="match status" value="1"/>
</dbReference>
<dbReference type="GO" id="GO:0005524">
    <property type="term" value="F:ATP binding"/>
    <property type="evidence" value="ECO:0007669"/>
    <property type="project" value="UniProtKB-KW"/>
</dbReference>
<comment type="caution">
    <text evidence="12">The sequence shown here is derived from an EMBL/GenBank/DDBJ whole genome shotgun (WGS) entry which is preliminary data.</text>
</comment>
<dbReference type="Gene3D" id="1.10.730.10">
    <property type="entry name" value="Isoleucyl-tRNA Synthetase, Domain 1"/>
    <property type="match status" value="1"/>
</dbReference>
<dbReference type="InterPro" id="IPR033709">
    <property type="entry name" value="Anticodon_Ile_ABEc"/>
</dbReference>
<keyword evidence="2 12" id="KW-0436">Ligase</keyword>
<dbReference type="GO" id="GO:0005737">
    <property type="term" value="C:cytoplasm"/>
    <property type="evidence" value="ECO:0007669"/>
    <property type="project" value="UniProtKB-UniRule"/>
</dbReference>
<keyword evidence="5" id="KW-0648">Protein biosynthesis</keyword>
<dbReference type="PANTHER" id="PTHR42780">
    <property type="entry name" value="SOLEUCYL-TRNA SYNTHETASE"/>
    <property type="match status" value="1"/>
</dbReference>